<proteinExistence type="inferred from homology"/>
<feature type="binding site" description="axial binding residue" evidence="11">
    <location>
        <position position="497"/>
    </location>
    <ligand>
        <name>heme</name>
        <dbReference type="ChEBI" id="CHEBI:30413"/>
    </ligand>
    <ligandPart>
        <name>Fe</name>
        <dbReference type="ChEBI" id="CHEBI:18248"/>
    </ligandPart>
</feature>
<comment type="similarity">
    <text evidence="12">Belongs to the cytochrome P450 family.</text>
</comment>
<dbReference type="GO" id="GO:0004497">
    <property type="term" value="F:monooxygenase activity"/>
    <property type="evidence" value="ECO:0007669"/>
    <property type="project" value="UniProtKB-KW"/>
</dbReference>
<evidence type="ECO:0000256" key="9">
    <source>
        <dbReference type="ARBA" id="ARBA00023004"/>
    </source>
</evidence>
<dbReference type="InterPro" id="IPR050651">
    <property type="entry name" value="Plant_Cytochrome_P450_Monoox"/>
</dbReference>
<dbReference type="PROSITE" id="PS00086">
    <property type="entry name" value="CYTOCHROME_P450"/>
    <property type="match status" value="1"/>
</dbReference>
<dbReference type="GO" id="GO:0005506">
    <property type="term" value="F:iron ion binding"/>
    <property type="evidence" value="ECO:0007669"/>
    <property type="project" value="InterPro"/>
</dbReference>
<comment type="pathway">
    <text evidence="3">Alkaloid biosynthesis.</text>
</comment>
<dbReference type="PANTHER" id="PTHR47947">
    <property type="entry name" value="CYTOCHROME P450 82C3-RELATED"/>
    <property type="match status" value="1"/>
</dbReference>
<accession>A0A2Z6BXX3</accession>
<sequence>MVECLMECQAILMAISLTVISFFFSLCYLKYSRKKSMQAIPEPKGALPIIGHLHLLGSSKVIARTLGAMADECGPVFMIRLGTRRALVVSNSKVAKECLSKNDSVLATRPSLIAGEHLGYNYTAISFSSNGPTLRSMRKIAKTELLSTKRIQILKPFIDSEIDMCIRDLYEMWVTKNIGEKKPISQDMGMPILVEMKEWFENLTLNLIVRVLAGKKHFASLLGNENEEDSKICKKAIAEFLFLMGVFVVGDAFPCLRWVDWGGHEGAMKRIMKELDSSILDKWVEEHLLKRSSASSPQSFSTRKSENNSDGGETDFIDAMISIMEENDAAQSAGLKSLDVATAVKSICISLLPAGSDGAAITLIWTLSLLLNHSHVIKKAQEELDKQVGKDRRVNDSDIKNLVYLQAIVKESMRLYPVAPISLPHEAMEDTNIAGFDVPKGTIVLTNLWKIHRDSSIWGIDALEFKPERFLNYCNKSQEDMELKGDLLLFSLGRRMCPGRAFALHILHVTLARLLHEFKLSTPSDLPVDMSEGFGLTLPKTTPLDVLLLPRLPSTMYVQYYNLNY</sequence>
<dbReference type="GO" id="GO:0020037">
    <property type="term" value="F:heme binding"/>
    <property type="evidence" value="ECO:0007669"/>
    <property type="project" value="InterPro"/>
</dbReference>
<organism evidence="15">
    <name type="scientific">Eschscholzia californica subsp. californica</name>
    <dbReference type="NCBI Taxonomy" id="222997"/>
    <lineage>
        <taxon>Eukaryota</taxon>
        <taxon>Viridiplantae</taxon>
        <taxon>Streptophyta</taxon>
        <taxon>Embryophyta</taxon>
        <taxon>Tracheophyta</taxon>
        <taxon>Spermatophyta</taxon>
        <taxon>Magnoliopsida</taxon>
        <taxon>Ranunculales</taxon>
        <taxon>Papaveraceae</taxon>
        <taxon>Papaveroideae</taxon>
        <taxon>Eschscholzia</taxon>
    </lineage>
</organism>
<keyword evidence="6 11" id="KW-0479">Metal-binding</keyword>
<dbReference type="InterPro" id="IPR002401">
    <property type="entry name" value="Cyt_P450_E_grp-I"/>
</dbReference>
<keyword evidence="4 11" id="KW-0349">Heme</keyword>
<dbReference type="Pfam" id="PF00067">
    <property type="entry name" value="p450"/>
    <property type="match status" value="1"/>
</dbReference>
<dbReference type="FunFam" id="1.10.630.10:FF:000026">
    <property type="entry name" value="Cytochrome P450 82C4"/>
    <property type="match status" value="1"/>
</dbReference>
<dbReference type="GO" id="GO:0033075">
    <property type="term" value="P:isoquinoline alkaloid biosynthetic process"/>
    <property type="evidence" value="ECO:0007669"/>
    <property type="project" value="UniProtKB-ARBA"/>
</dbReference>
<keyword evidence="10 14" id="KW-0472">Membrane</keyword>
<protein>
    <submittedName>
        <fullName evidence="15">Putative cytochrome P450</fullName>
    </submittedName>
</protein>
<evidence type="ECO:0000256" key="2">
    <source>
        <dbReference type="ARBA" id="ARBA00004370"/>
    </source>
</evidence>
<keyword evidence="8 12" id="KW-0560">Oxidoreductase</keyword>
<dbReference type="PRINTS" id="PR00463">
    <property type="entry name" value="EP450I"/>
</dbReference>
<keyword evidence="9 11" id="KW-0408">Iron</keyword>
<evidence type="ECO:0000256" key="8">
    <source>
        <dbReference type="ARBA" id="ARBA00023002"/>
    </source>
</evidence>
<feature type="region of interest" description="Disordered" evidence="13">
    <location>
        <begin position="294"/>
        <end position="313"/>
    </location>
</feature>
<evidence type="ECO:0000256" key="7">
    <source>
        <dbReference type="ARBA" id="ARBA00022989"/>
    </source>
</evidence>
<name>A0A2Z6BXX3_ESCCA</name>
<evidence type="ECO:0000256" key="13">
    <source>
        <dbReference type="SAM" id="MobiDB-lite"/>
    </source>
</evidence>
<evidence type="ECO:0000256" key="6">
    <source>
        <dbReference type="ARBA" id="ARBA00022723"/>
    </source>
</evidence>
<evidence type="ECO:0000256" key="5">
    <source>
        <dbReference type="ARBA" id="ARBA00022692"/>
    </source>
</evidence>
<reference evidence="15" key="1">
    <citation type="journal article" date="2018" name="Plant Cell Physiol.">
        <title>Mining of the Uncharacterized Cytochrome P450 Genes Involved in Alkaloid Biosynthesis in California Poppy Using a Draft Genome Sequence.</title>
        <authorList>
            <person name="Hori K."/>
            <person name="Yamada Y."/>
            <person name="Purwanto R."/>
            <person name="Minakuchi Y."/>
            <person name="Toyoda A."/>
            <person name="Hirakawa H."/>
            <person name="Sato F."/>
        </authorList>
    </citation>
    <scope>NUCLEOTIDE SEQUENCE</scope>
</reference>
<keyword evidence="7 14" id="KW-1133">Transmembrane helix</keyword>
<evidence type="ECO:0000256" key="3">
    <source>
        <dbReference type="ARBA" id="ARBA00004913"/>
    </source>
</evidence>
<comment type="cofactor">
    <cofactor evidence="1 11">
        <name>heme</name>
        <dbReference type="ChEBI" id="CHEBI:30413"/>
    </cofactor>
</comment>
<dbReference type="GO" id="GO:0016020">
    <property type="term" value="C:membrane"/>
    <property type="evidence" value="ECO:0007669"/>
    <property type="project" value="UniProtKB-SubCell"/>
</dbReference>
<keyword evidence="5 14" id="KW-0812">Transmembrane</keyword>
<dbReference type="Gene3D" id="1.10.630.10">
    <property type="entry name" value="Cytochrome P450"/>
    <property type="match status" value="1"/>
</dbReference>
<evidence type="ECO:0000313" key="15">
    <source>
        <dbReference type="EMBL" id="BBD34765.1"/>
    </source>
</evidence>
<keyword evidence="12" id="KW-0503">Monooxygenase</keyword>
<evidence type="ECO:0000256" key="11">
    <source>
        <dbReference type="PIRSR" id="PIRSR602401-1"/>
    </source>
</evidence>
<evidence type="ECO:0000256" key="14">
    <source>
        <dbReference type="SAM" id="Phobius"/>
    </source>
</evidence>
<feature type="transmembrane region" description="Helical" evidence="14">
    <location>
        <begin position="240"/>
        <end position="259"/>
    </location>
</feature>
<evidence type="ECO:0000256" key="1">
    <source>
        <dbReference type="ARBA" id="ARBA00001971"/>
    </source>
</evidence>
<dbReference type="AlphaFoldDB" id="A0A2Z6BXX3"/>
<evidence type="ECO:0000256" key="10">
    <source>
        <dbReference type="ARBA" id="ARBA00023136"/>
    </source>
</evidence>
<dbReference type="InterPro" id="IPR017972">
    <property type="entry name" value="Cyt_P450_CS"/>
</dbReference>
<dbReference type="PANTHER" id="PTHR47947:SF26">
    <property type="entry name" value="CYTOCHROME P450"/>
    <property type="match status" value="1"/>
</dbReference>
<dbReference type="InterPro" id="IPR036396">
    <property type="entry name" value="Cyt_P450_sf"/>
</dbReference>
<feature type="transmembrane region" description="Helical" evidence="14">
    <location>
        <begin position="12"/>
        <end position="29"/>
    </location>
</feature>
<dbReference type="EMBL" id="LC316761">
    <property type="protein sequence ID" value="BBD34765.1"/>
    <property type="molecule type" value="Genomic_DNA"/>
</dbReference>
<dbReference type="GO" id="GO:0016705">
    <property type="term" value="F:oxidoreductase activity, acting on paired donors, with incorporation or reduction of molecular oxygen"/>
    <property type="evidence" value="ECO:0007669"/>
    <property type="project" value="InterPro"/>
</dbReference>
<dbReference type="PRINTS" id="PR00385">
    <property type="entry name" value="P450"/>
</dbReference>
<evidence type="ECO:0000256" key="12">
    <source>
        <dbReference type="RuleBase" id="RU000461"/>
    </source>
</evidence>
<gene>
    <name evidence="15" type="primary">CYP82AV1</name>
</gene>
<evidence type="ECO:0000256" key="4">
    <source>
        <dbReference type="ARBA" id="ARBA00022617"/>
    </source>
</evidence>
<dbReference type="InterPro" id="IPR001128">
    <property type="entry name" value="Cyt_P450"/>
</dbReference>
<comment type="subcellular location">
    <subcellularLocation>
        <location evidence="2">Membrane</location>
    </subcellularLocation>
</comment>
<dbReference type="SUPFAM" id="SSF48264">
    <property type="entry name" value="Cytochrome P450"/>
    <property type="match status" value="1"/>
</dbReference>